<sequence>MKLHTTSRAVKFFLISTLLLLIAAVYLTFGTTKRAEHMVWGVSFSKRAAEGLGLDWRSIYAAILDDLRVDHVRLGSYWDEIEPQPGALDFADLDWQIQQAEKKGVHVILTLGRRQPRWPECHVPHWAKELSDAEQKSALLEQVTEVVKRYRGSPAIEMWQVENEYFLSSFGVCPTPPVRQFLMDEIALVRSLDSRPVITTDSGEMSVWFRTAGLGDVFGTTMYRRAYNPILGVANWPQPPVYYSRLGRVVQLFTGFKKMIIVELQGEPWAKTTLQDDTTEVNYETLSPLQFRANIQYARDSGIDTAYLWGVEWWYYMKTERETSGFWDEAQKLWQVSPPGI</sequence>
<dbReference type="EMBL" id="MFEO01000009">
    <property type="protein sequence ID" value="OGE90818.1"/>
    <property type="molecule type" value="Genomic_DNA"/>
</dbReference>
<dbReference type="Pfam" id="PF02449">
    <property type="entry name" value="Glyco_hydro_42"/>
    <property type="match status" value="1"/>
</dbReference>
<dbReference type="GO" id="GO:0009341">
    <property type="term" value="C:beta-galactosidase complex"/>
    <property type="evidence" value="ECO:0007669"/>
    <property type="project" value="InterPro"/>
</dbReference>
<protein>
    <recommendedName>
        <fullName evidence="4">Glycoside hydrolase family 42 N-terminal domain-containing protein</fullName>
    </recommendedName>
</protein>
<dbReference type="Gene3D" id="3.20.20.80">
    <property type="entry name" value="Glycosidases"/>
    <property type="match status" value="1"/>
</dbReference>
<evidence type="ECO:0000256" key="1">
    <source>
        <dbReference type="ARBA" id="ARBA00022801"/>
    </source>
</evidence>
<keyword evidence="3" id="KW-1133">Transmembrane helix</keyword>
<accession>A0A1F5PLK3</accession>
<keyword evidence="1" id="KW-0378">Hydrolase</keyword>
<dbReference type="STRING" id="1817828.A2722_02665"/>
<reference evidence="5 6" key="1">
    <citation type="journal article" date="2016" name="Nat. Commun.">
        <title>Thousands of microbial genomes shed light on interconnected biogeochemical processes in an aquifer system.</title>
        <authorList>
            <person name="Anantharaman K."/>
            <person name="Brown C.T."/>
            <person name="Hug L.A."/>
            <person name="Sharon I."/>
            <person name="Castelle C.J."/>
            <person name="Probst A.J."/>
            <person name="Thomas B.C."/>
            <person name="Singh A."/>
            <person name="Wilkins M.J."/>
            <person name="Karaoz U."/>
            <person name="Brodie E.L."/>
            <person name="Williams K.H."/>
            <person name="Hubbard S.S."/>
            <person name="Banfield J.F."/>
        </authorList>
    </citation>
    <scope>NUCLEOTIDE SEQUENCE [LARGE SCALE GENOMIC DNA]</scope>
</reference>
<evidence type="ECO:0000256" key="2">
    <source>
        <dbReference type="ARBA" id="ARBA00023295"/>
    </source>
</evidence>
<keyword evidence="3" id="KW-0812">Transmembrane</keyword>
<comment type="caution">
    <text evidence="5">The sequence shown here is derived from an EMBL/GenBank/DDBJ whole genome shotgun (WGS) entry which is preliminary data.</text>
</comment>
<dbReference type="InterPro" id="IPR017853">
    <property type="entry name" value="GH"/>
</dbReference>
<dbReference type="SUPFAM" id="SSF51445">
    <property type="entry name" value="(Trans)glycosidases"/>
    <property type="match status" value="1"/>
</dbReference>
<dbReference type="AlphaFoldDB" id="A0A1F5PLK3"/>
<keyword evidence="3" id="KW-0472">Membrane</keyword>
<evidence type="ECO:0000313" key="6">
    <source>
        <dbReference type="Proteomes" id="UP000178377"/>
    </source>
</evidence>
<keyword evidence="2" id="KW-0326">Glycosidase</keyword>
<dbReference type="InterPro" id="IPR013529">
    <property type="entry name" value="Glyco_hydro_42_N"/>
</dbReference>
<name>A0A1F5PLK3_9BACT</name>
<organism evidence="5 6">
    <name type="scientific">Candidatus Doudnabacteria bacterium RIFCSPHIGHO2_01_FULL_50_11</name>
    <dbReference type="NCBI Taxonomy" id="1817828"/>
    <lineage>
        <taxon>Bacteria</taxon>
        <taxon>Candidatus Doudnaibacteriota</taxon>
    </lineage>
</organism>
<dbReference type="GO" id="GO:0004565">
    <property type="term" value="F:beta-galactosidase activity"/>
    <property type="evidence" value="ECO:0007669"/>
    <property type="project" value="InterPro"/>
</dbReference>
<dbReference type="GO" id="GO:0005975">
    <property type="term" value="P:carbohydrate metabolic process"/>
    <property type="evidence" value="ECO:0007669"/>
    <property type="project" value="InterPro"/>
</dbReference>
<evidence type="ECO:0000313" key="5">
    <source>
        <dbReference type="EMBL" id="OGE90818.1"/>
    </source>
</evidence>
<dbReference type="Proteomes" id="UP000178377">
    <property type="component" value="Unassembled WGS sequence"/>
</dbReference>
<gene>
    <name evidence="5" type="ORF">A2722_02665</name>
</gene>
<evidence type="ECO:0000259" key="4">
    <source>
        <dbReference type="Pfam" id="PF02449"/>
    </source>
</evidence>
<feature type="transmembrane region" description="Helical" evidence="3">
    <location>
        <begin position="12"/>
        <end position="29"/>
    </location>
</feature>
<feature type="domain" description="Glycoside hydrolase family 42 N-terminal" evidence="4">
    <location>
        <begin position="63"/>
        <end position="118"/>
    </location>
</feature>
<proteinExistence type="predicted"/>
<evidence type="ECO:0000256" key="3">
    <source>
        <dbReference type="SAM" id="Phobius"/>
    </source>
</evidence>